<dbReference type="GeneID" id="8247923"/>
<evidence type="ECO:0000313" key="2">
    <source>
        <dbReference type="EMBL" id="ACO70532.1"/>
    </source>
</evidence>
<dbReference type="InParanoid" id="C1FJ54"/>
<evidence type="ECO:0000256" key="1">
    <source>
        <dbReference type="SAM" id="MobiDB-lite"/>
    </source>
</evidence>
<dbReference type="Proteomes" id="UP000002009">
    <property type="component" value="Chromosome 12"/>
</dbReference>
<dbReference type="AlphaFoldDB" id="C1FJ54"/>
<dbReference type="EMBL" id="CP001577">
    <property type="protein sequence ID" value="ACO70532.1"/>
    <property type="molecule type" value="Genomic_DNA"/>
</dbReference>
<evidence type="ECO:0000313" key="3">
    <source>
        <dbReference type="Proteomes" id="UP000002009"/>
    </source>
</evidence>
<name>C1FJ54_MICCC</name>
<proteinExistence type="predicted"/>
<feature type="region of interest" description="Disordered" evidence="1">
    <location>
        <begin position="25"/>
        <end position="55"/>
    </location>
</feature>
<organism evidence="2 3">
    <name type="scientific">Micromonas commoda (strain RCC299 / NOUM17 / CCMP2709)</name>
    <name type="common">Picoplanktonic green alga</name>
    <dbReference type="NCBI Taxonomy" id="296587"/>
    <lineage>
        <taxon>Eukaryota</taxon>
        <taxon>Viridiplantae</taxon>
        <taxon>Chlorophyta</taxon>
        <taxon>Mamiellophyceae</taxon>
        <taxon>Mamiellales</taxon>
        <taxon>Mamiellaceae</taxon>
        <taxon>Micromonas</taxon>
    </lineage>
</organism>
<reference evidence="2 3" key="1">
    <citation type="journal article" date="2009" name="Science">
        <title>Green evolution and dynamic adaptations revealed by genomes of the marine picoeukaryotes Micromonas.</title>
        <authorList>
            <person name="Worden A.Z."/>
            <person name="Lee J.H."/>
            <person name="Mock T."/>
            <person name="Rouze P."/>
            <person name="Simmons M.P."/>
            <person name="Aerts A.L."/>
            <person name="Allen A.E."/>
            <person name="Cuvelier M.L."/>
            <person name="Derelle E."/>
            <person name="Everett M.V."/>
            <person name="Foulon E."/>
            <person name="Grimwood J."/>
            <person name="Gundlach H."/>
            <person name="Henrissat B."/>
            <person name="Napoli C."/>
            <person name="McDonald S.M."/>
            <person name="Parker M.S."/>
            <person name="Rombauts S."/>
            <person name="Salamov A."/>
            <person name="Von Dassow P."/>
            <person name="Badger J.H."/>
            <person name="Coutinho P.M."/>
            <person name="Demir E."/>
            <person name="Dubchak I."/>
            <person name="Gentemann C."/>
            <person name="Eikrem W."/>
            <person name="Gready J.E."/>
            <person name="John U."/>
            <person name="Lanier W."/>
            <person name="Lindquist E.A."/>
            <person name="Lucas S."/>
            <person name="Mayer K.F."/>
            <person name="Moreau H."/>
            <person name="Not F."/>
            <person name="Otillar R."/>
            <person name="Panaud O."/>
            <person name="Pangilinan J."/>
            <person name="Paulsen I."/>
            <person name="Piegu B."/>
            <person name="Poliakov A."/>
            <person name="Robbens S."/>
            <person name="Schmutz J."/>
            <person name="Toulza E."/>
            <person name="Wyss T."/>
            <person name="Zelensky A."/>
            <person name="Zhou K."/>
            <person name="Armbrust E.V."/>
            <person name="Bhattacharya D."/>
            <person name="Goodenough U.W."/>
            <person name="Van de Peer Y."/>
            <person name="Grigoriev I.V."/>
        </authorList>
    </citation>
    <scope>NUCLEOTIDE SEQUENCE [LARGE SCALE GENOMIC DNA]</scope>
    <source>
        <strain evidence="3">RCC299 / NOUM17</strain>
    </source>
</reference>
<accession>C1FJ54</accession>
<dbReference type="KEGG" id="mis:MICPUN_63111"/>
<gene>
    <name evidence="2" type="ORF">MICPUN_63111</name>
</gene>
<dbReference type="RefSeq" id="XP_002509274.1">
    <property type="nucleotide sequence ID" value="XM_002509228.1"/>
</dbReference>
<dbReference type="OMA" id="SAYYYAH"/>
<sequence length="256" mass="28341">MSKSPIDAALDRAGGSSYYYAHERRTTDDIAAPLPPTCGTKIDPSPIGSRVDESERASLAKKSDYYYAHGVSDAAATEPRAPMPPDGGTLLAVSRRAGHVSAPAPEPLREYYFEDADRSDYVTVTFPLRRVGATHGRGAAARERAAADALVLAAPGRISSEDTDARGDGVYVTFGKRNSRSFEVEVIGHVDEEHDPDNPYEPEPVGRHLRFRCERTFDEFIAERCDWKVLKNAIKVRLCKNPEGPNKYRAWKRVIY</sequence>
<protein>
    <submittedName>
        <fullName evidence="2">Uncharacterized protein</fullName>
    </submittedName>
</protein>
<keyword evidence="3" id="KW-1185">Reference proteome</keyword>